<comment type="similarity">
    <text evidence="1">Belongs to the bacterial ribosomal protein bS20 family.</text>
</comment>
<dbReference type="Gene3D" id="1.20.58.110">
    <property type="entry name" value="Ribosomal protein S20"/>
    <property type="match status" value="1"/>
</dbReference>
<dbReference type="EMBL" id="KT266786">
    <property type="protein sequence ID" value="AMK96299.1"/>
    <property type="molecule type" value="Genomic_DNA"/>
</dbReference>
<dbReference type="AlphaFoldDB" id="A0A141SDD1"/>
<proteinExistence type="inferred from homology"/>
<dbReference type="GO" id="GO:0015935">
    <property type="term" value="C:small ribosomal subunit"/>
    <property type="evidence" value="ECO:0007669"/>
    <property type="project" value="TreeGrafter"/>
</dbReference>
<keyword evidence="2" id="KW-0699">rRNA-binding</keyword>
<evidence type="ECO:0000256" key="2">
    <source>
        <dbReference type="ARBA" id="ARBA00022730"/>
    </source>
</evidence>
<dbReference type="GeneID" id="27215779"/>
<dbReference type="GO" id="GO:0003735">
    <property type="term" value="F:structural constituent of ribosome"/>
    <property type="evidence" value="ECO:0007669"/>
    <property type="project" value="InterPro"/>
</dbReference>
<evidence type="ECO:0000256" key="5">
    <source>
        <dbReference type="ARBA" id="ARBA00023274"/>
    </source>
</evidence>
<accession>A0A141SDD1</accession>
<dbReference type="GO" id="GO:0070181">
    <property type="term" value="F:small ribosomal subunit rRNA binding"/>
    <property type="evidence" value="ECO:0007669"/>
    <property type="project" value="TreeGrafter"/>
</dbReference>
<dbReference type="PANTHER" id="PTHR33398">
    <property type="entry name" value="30S RIBOSOMAL PROTEIN S20"/>
    <property type="match status" value="1"/>
</dbReference>
<dbReference type="InterPro" id="IPR036510">
    <property type="entry name" value="Ribosomal_bS20_sf"/>
</dbReference>
<keyword evidence="6" id="KW-0934">Plastid</keyword>
<dbReference type="PANTHER" id="PTHR33398:SF1">
    <property type="entry name" value="SMALL RIBOSOMAL SUBUNIT PROTEIN BS20C"/>
    <property type="match status" value="1"/>
</dbReference>
<gene>
    <name evidence="6" type="primary">rps20</name>
    <name evidence="6" type="ORF">Gele_037</name>
</gene>
<evidence type="ECO:0000256" key="3">
    <source>
        <dbReference type="ARBA" id="ARBA00022884"/>
    </source>
</evidence>
<dbReference type="SUPFAM" id="SSF46992">
    <property type="entry name" value="Ribosomal protein S20"/>
    <property type="match status" value="1"/>
</dbReference>
<keyword evidence="5" id="KW-0687">Ribonucleoprotein</keyword>
<organism evidence="6">
    <name type="scientific">Gelidium elegans</name>
    <name type="common">Red alga</name>
    <dbReference type="NCBI Taxonomy" id="37200"/>
    <lineage>
        <taxon>Eukaryota</taxon>
        <taxon>Rhodophyta</taxon>
        <taxon>Florideophyceae</taxon>
        <taxon>Rhodymeniophycidae</taxon>
        <taxon>Gelidiales</taxon>
        <taxon>Gelidiaceae</taxon>
        <taxon>Gelidium</taxon>
    </lineage>
</organism>
<evidence type="ECO:0000313" key="6">
    <source>
        <dbReference type="EMBL" id="AMK96299.1"/>
    </source>
</evidence>
<evidence type="ECO:0000256" key="4">
    <source>
        <dbReference type="ARBA" id="ARBA00022980"/>
    </source>
</evidence>
<dbReference type="GO" id="GO:0006412">
    <property type="term" value="P:translation"/>
    <property type="evidence" value="ECO:0007669"/>
    <property type="project" value="InterPro"/>
</dbReference>
<name>A0A141SDD1_GELEL</name>
<sequence>MSKNLSAVKKHKVSLRNAHINKVYKSIIKTRVKKYLLSIQTNDSNRVKSLNLLSQVYQIIDKAAKKGVLHKNKAARKKSSLYKKIQVT</sequence>
<protein>
    <submittedName>
        <fullName evidence="6">Ribosomal protein S20</fullName>
    </submittedName>
</protein>
<geneLocation type="plastid" evidence="6"/>
<dbReference type="Pfam" id="PF01649">
    <property type="entry name" value="Ribosomal_S20p"/>
    <property type="match status" value="1"/>
</dbReference>
<dbReference type="NCBIfam" id="TIGR00029">
    <property type="entry name" value="S20"/>
    <property type="match status" value="1"/>
</dbReference>
<reference evidence="6" key="1">
    <citation type="submission" date="2015-07" db="EMBL/GenBank/DDBJ databases">
        <title>Reconstructing the complex evolutionary history of mobile plasmids in red algal genomes.</title>
        <authorList>
            <person name="Lee J."/>
            <person name="Kim K.M."/>
            <person name="Yang E.C."/>
            <person name="Miller K.A."/>
            <person name="Boo S.M."/>
            <person name="Bhattacharya D."/>
            <person name="Yoon H.S."/>
        </authorList>
    </citation>
    <scope>NUCLEOTIDE SEQUENCE</scope>
</reference>
<keyword evidence="4 6" id="KW-0689">Ribosomal protein</keyword>
<dbReference type="InterPro" id="IPR002583">
    <property type="entry name" value="Ribosomal_bS20"/>
</dbReference>
<evidence type="ECO:0000256" key="1">
    <source>
        <dbReference type="ARBA" id="ARBA00007634"/>
    </source>
</evidence>
<dbReference type="HAMAP" id="MF_00500">
    <property type="entry name" value="Ribosomal_bS20"/>
    <property type="match status" value="1"/>
</dbReference>
<dbReference type="RefSeq" id="YP_009244057.1">
    <property type="nucleotide sequence ID" value="NC_029858.1"/>
</dbReference>
<keyword evidence="3" id="KW-0694">RNA-binding</keyword>